<dbReference type="FunFam" id="3.40.1390.30:FF:000001">
    <property type="entry name" value="GTP cyclohydrolase 1 type 2"/>
    <property type="match status" value="1"/>
</dbReference>
<evidence type="ECO:0000256" key="3">
    <source>
        <dbReference type="ARBA" id="ARBA00022723"/>
    </source>
</evidence>
<protein>
    <recommendedName>
        <fullName evidence="2 4">GTP cyclohydrolase 1 type 2 homolog</fullName>
    </recommendedName>
</protein>
<dbReference type="RefSeq" id="WP_094922733.1">
    <property type="nucleotide sequence ID" value="NZ_NPIA01000002.1"/>
</dbReference>
<dbReference type="GO" id="GO:0046872">
    <property type="term" value="F:metal ion binding"/>
    <property type="evidence" value="ECO:0007669"/>
    <property type="project" value="UniProtKB-UniRule"/>
</dbReference>
<dbReference type="EMBL" id="NPIA01000002">
    <property type="protein sequence ID" value="OZM57726.1"/>
    <property type="molecule type" value="Genomic_DNA"/>
</dbReference>
<keyword evidence="3 4" id="KW-0479">Metal-binding</keyword>
<dbReference type="InterPro" id="IPR017221">
    <property type="entry name" value="DUF34/NIF3_bac"/>
</dbReference>
<evidence type="ECO:0000256" key="5">
    <source>
        <dbReference type="PIRSR" id="PIRSR602678-1"/>
    </source>
</evidence>
<feature type="binding site" evidence="5">
    <location>
        <position position="106"/>
    </location>
    <ligand>
        <name>a divalent metal cation</name>
        <dbReference type="ChEBI" id="CHEBI:60240"/>
        <label>1</label>
    </ligand>
</feature>
<feature type="binding site" evidence="5">
    <location>
        <position position="68"/>
    </location>
    <ligand>
        <name>a divalent metal cation</name>
        <dbReference type="ChEBI" id="CHEBI:60240"/>
        <label>1</label>
    </ligand>
</feature>
<feature type="binding site" evidence="5">
    <location>
        <position position="67"/>
    </location>
    <ligand>
        <name>a divalent metal cation</name>
        <dbReference type="ChEBI" id="CHEBI:60240"/>
        <label>1</label>
    </ligand>
</feature>
<dbReference type="FunFam" id="3.30.70.120:FF:000006">
    <property type="entry name" value="GTP cyclohydrolase 1 type 2 homolog"/>
    <property type="match status" value="1"/>
</dbReference>
<evidence type="ECO:0000256" key="1">
    <source>
        <dbReference type="ARBA" id="ARBA00006964"/>
    </source>
</evidence>
<accession>A0A263BX13</accession>
<proteinExistence type="inferred from homology"/>
<feature type="binding site" evidence="5">
    <location>
        <position position="332"/>
    </location>
    <ligand>
        <name>a divalent metal cation</name>
        <dbReference type="ChEBI" id="CHEBI:60240"/>
        <label>1</label>
    </ligand>
</feature>
<dbReference type="PANTHER" id="PTHR13799:SF14">
    <property type="entry name" value="GTP CYCLOHYDROLASE 1 TYPE 2 HOMOLOG"/>
    <property type="match status" value="1"/>
</dbReference>
<dbReference type="AlphaFoldDB" id="A0A263BX13"/>
<dbReference type="PIRSF" id="PIRSF037489">
    <property type="entry name" value="UCP037489_NIF3_YqfO"/>
    <property type="match status" value="1"/>
</dbReference>
<dbReference type="Proteomes" id="UP000217083">
    <property type="component" value="Unassembled WGS sequence"/>
</dbReference>
<dbReference type="NCBIfam" id="TIGR00486">
    <property type="entry name" value="YbgI_SA1388"/>
    <property type="match status" value="1"/>
</dbReference>
<dbReference type="InterPro" id="IPR015867">
    <property type="entry name" value="N-reg_PII/ATP_PRibTrfase_C"/>
</dbReference>
<evidence type="ECO:0000313" key="7">
    <source>
        <dbReference type="Proteomes" id="UP000217083"/>
    </source>
</evidence>
<dbReference type="Gene3D" id="3.30.70.120">
    <property type="match status" value="1"/>
</dbReference>
<dbReference type="GO" id="GO:0005737">
    <property type="term" value="C:cytoplasm"/>
    <property type="evidence" value="ECO:0007669"/>
    <property type="project" value="TreeGrafter"/>
</dbReference>
<dbReference type="InterPro" id="IPR036069">
    <property type="entry name" value="DUF34/NIF3_sf"/>
</dbReference>
<dbReference type="InterPro" id="IPR002678">
    <property type="entry name" value="DUF34/NIF3"/>
</dbReference>
<evidence type="ECO:0000256" key="2">
    <source>
        <dbReference type="ARBA" id="ARBA00022112"/>
    </source>
</evidence>
<dbReference type="PANTHER" id="PTHR13799">
    <property type="entry name" value="NGG1 INTERACTING FACTOR 3"/>
    <property type="match status" value="1"/>
</dbReference>
<name>A0A263BX13_9BACI</name>
<sequence>MKKANGHTIIQAFERFSPKHLAEEGDPIGLQIGTLNKEIHKVMVTLDMVEDVIDEAVEKEVDLIIAHHPLIYRPLKKVTPANAQGRMVEKCIKNDIAVYAAHTNLDITNGGVNDLLAAELQLQQLEVLSPTYVERIKKLAVYVPKEDAEKVREALGNSGAGHIGDYSHCTFNLEGVGTFTPNEGSNPYIGETGKLESVNEVKVETVFPERLQKKVVSAMLKAHPYEEVAYDIYTLDIPGKEYGVGRIGYLSNEMTLKEFALFVKEKLAVDGVRVVGDYNKKIKKVAVSGGDGNKFISSALFKGADVFVTGDIYYHNAHDAMMEGLALVDPGHNVEKVMKKGVKKVLDAFIEEKKYTTEVIISEAKTDPFSFL</sequence>
<dbReference type="Pfam" id="PF01784">
    <property type="entry name" value="DUF34_NIF3"/>
    <property type="match status" value="1"/>
</dbReference>
<evidence type="ECO:0000313" key="6">
    <source>
        <dbReference type="EMBL" id="OZM57726.1"/>
    </source>
</evidence>
<keyword evidence="7" id="KW-1185">Reference proteome</keyword>
<comment type="similarity">
    <text evidence="1 4">Belongs to the GTP cyclohydrolase I type 2/NIF3 family.</text>
</comment>
<evidence type="ECO:0000256" key="4">
    <source>
        <dbReference type="PIRNR" id="PIRNR037489"/>
    </source>
</evidence>
<reference evidence="6 7" key="2">
    <citation type="submission" date="2017-09" db="EMBL/GenBank/DDBJ databases">
        <title>Bacillus patelloidae sp. nov., isolated from the intestinal tract of a marine limpet.</title>
        <authorList>
            <person name="Liu R."/>
            <person name="Dong C."/>
            <person name="Shao Z."/>
        </authorList>
    </citation>
    <scope>NUCLEOTIDE SEQUENCE [LARGE SCALE GENOMIC DNA]</scope>
    <source>
        <strain evidence="6 7">SA5d-4</strain>
    </source>
</reference>
<feature type="binding site" evidence="5">
    <location>
        <position position="335"/>
    </location>
    <ligand>
        <name>a divalent metal cation</name>
        <dbReference type="ChEBI" id="CHEBI:60240"/>
        <label>1</label>
    </ligand>
</feature>
<gene>
    <name evidence="6" type="ORF">CIB95_05005</name>
</gene>
<dbReference type="Gene3D" id="3.40.1390.30">
    <property type="entry name" value="NIF3 (NGG1p interacting factor 3)-like"/>
    <property type="match status" value="1"/>
</dbReference>
<comment type="caution">
    <text evidence="6">The sequence shown here is derived from an EMBL/GenBank/DDBJ whole genome shotgun (WGS) entry which is preliminary data.</text>
</comment>
<dbReference type="SUPFAM" id="SSF102705">
    <property type="entry name" value="NIF3 (NGG1p interacting factor 3)-like"/>
    <property type="match status" value="1"/>
</dbReference>
<reference evidence="7" key="1">
    <citation type="submission" date="2017-08" db="EMBL/GenBank/DDBJ databases">
        <authorList>
            <person name="Huang Z."/>
        </authorList>
    </citation>
    <scope>NUCLEOTIDE SEQUENCE [LARGE SCALE GENOMIC DNA]</scope>
    <source>
        <strain evidence="7">SA5d-4</strain>
    </source>
</reference>
<organism evidence="6 7">
    <name type="scientific">Lottiidibacillus patelloidae</name>
    <dbReference type="NCBI Taxonomy" id="2670334"/>
    <lineage>
        <taxon>Bacteria</taxon>
        <taxon>Bacillati</taxon>
        <taxon>Bacillota</taxon>
        <taxon>Bacilli</taxon>
        <taxon>Bacillales</taxon>
        <taxon>Bacillaceae</taxon>
        <taxon>Lottiidibacillus</taxon>
    </lineage>
</organism>